<reference evidence="12" key="1">
    <citation type="journal article" date="2019" name="Int. J. Syst. Evol. Microbiol.">
        <title>The Global Catalogue of Microorganisms (GCM) 10K type strain sequencing project: providing services to taxonomists for standard genome sequencing and annotation.</title>
        <authorList>
            <consortium name="The Broad Institute Genomics Platform"/>
            <consortium name="The Broad Institute Genome Sequencing Center for Infectious Disease"/>
            <person name="Wu L."/>
            <person name="Ma J."/>
        </authorList>
    </citation>
    <scope>NUCLEOTIDE SEQUENCE [LARGE SCALE GENOMIC DNA]</scope>
    <source>
        <strain evidence="12">CCM 4481</strain>
    </source>
</reference>
<dbReference type="InterPro" id="IPR036890">
    <property type="entry name" value="HATPase_C_sf"/>
</dbReference>
<dbReference type="Proteomes" id="UP001595961">
    <property type="component" value="Unassembled WGS sequence"/>
</dbReference>
<keyword evidence="12" id="KW-1185">Reference proteome</keyword>
<dbReference type="PRINTS" id="PR00344">
    <property type="entry name" value="BCTRLSENSOR"/>
</dbReference>
<dbReference type="GO" id="GO:0016301">
    <property type="term" value="F:kinase activity"/>
    <property type="evidence" value="ECO:0007669"/>
    <property type="project" value="UniProtKB-KW"/>
</dbReference>
<evidence type="ECO:0000313" key="11">
    <source>
        <dbReference type="EMBL" id="MFC4529094.1"/>
    </source>
</evidence>
<comment type="caution">
    <text evidence="11">The sequence shown here is derived from an EMBL/GenBank/DDBJ whole genome shotgun (WGS) entry which is preliminary data.</text>
</comment>
<dbReference type="Gene3D" id="1.10.287.130">
    <property type="match status" value="1"/>
</dbReference>
<keyword evidence="4" id="KW-0808">Transferase</keyword>
<keyword evidence="7" id="KW-0067">ATP-binding</keyword>
<keyword evidence="8" id="KW-0902">Two-component regulatory system</keyword>
<protein>
    <recommendedName>
        <fullName evidence="2">histidine kinase</fullName>
        <ecNumber evidence="2">2.7.13.3</ecNumber>
    </recommendedName>
</protein>
<comment type="catalytic activity">
    <reaction evidence="1">
        <text>ATP + protein L-histidine = ADP + protein N-phospho-L-histidine.</text>
        <dbReference type="EC" id="2.7.13.3"/>
    </reaction>
</comment>
<dbReference type="CDD" id="cd00082">
    <property type="entry name" value="HisKA"/>
    <property type="match status" value="1"/>
</dbReference>
<evidence type="ECO:0000313" key="12">
    <source>
        <dbReference type="Proteomes" id="UP001595961"/>
    </source>
</evidence>
<evidence type="ECO:0000256" key="4">
    <source>
        <dbReference type="ARBA" id="ARBA00022679"/>
    </source>
</evidence>
<keyword evidence="9" id="KW-0812">Transmembrane</keyword>
<evidence type="ECO:0000256" key="3">
    <source>
        <dbReference type="ARBA" id="ARBA00022553"/>
    </source>
</evidence>
<dbReference type="SMART" id="SM00387">
    <property type="entry name" value="HATPase_c"/>
    <property type="match status" value="1"/>
</dbReference>
<dbReference type="SUPFAM" id="SSF47384">
    <property type="entry name" value="Homodimeric domain of signal transducing histidine kinase"/>
    <property type="match status" value="1"/>
</dbReference>
<name>A0ABV9C7T5_9GAMM</name>
<dbReference type="InterPro" id="IPR036097">
    <property type="entry name" value="HisK_dim/P_sf"/>
</dbReference>
<dbReference type="PANTHER" id="PTHR43065">
    <property type="entry name" value="SENSOR HISTIDINE KINASE"/>
    <property type="match status" value="1"/>
</dbReference>
<feature type="transmembrane region" description="Helical" evidence="9">
    <location>
        <begin position="174"/>
        <end position="193"/>
    </location>
</feature>
<evidence type="ECO:0000256" key="1">
    <source>
        <dbReference type="ARBA" id="ARBA00000085"/>
    </source>
</evidence>
<accession>A0ABV9C7T5</accession>
<feature type="transmembrane region" description="Helical" evidence="9">
    <location>
        <begin position="66"/>
        <end position="89"/>
    </location>
</feature>
<evidence type="ECO:0000259" key="10">
    <source>
        <dbReference type="PROSITE" id="PS50109"/>
    </source>
</evidence>
<feature type="transmembrane region" description="Helical" evidence="9">
    <location>
        <begin position="24"/>
        <end position="46"/>
    </location>
</feature>
<gene>
    <name evidence="11" type="ORF">ACFO5W_20785</name>
</gene>
<dbReference type="EMBL" id="JBHSGA010000025">
    <property type="protein sequence ID" value="MFC4529094.1"/>
    <property type="molecule type" value="Genomic_DNA"/>
</dbReference>
<dbReference type="RefSeq" id="WP_266151493.1">
    <property type="nucleotide sequence ID" value="NZ_JAPDPF010000008.1"/>
</dbReference>
<sequence length="459" mass="51132">MWQRLNRWLNYLPISDPVDRRNAVFMQLLLAYQGLRTPLIKLYLLASEWTYMTDSFFANTVSGKGLSIAVDLGTDLAITISSWVGFYLIRGGRFRRAVEQFLATQLVSGLLAYATFGYRVSPGDSILIITLALGGLMLGRRALWIIYLSILLIFATGMTSDYLHAPAQTRSVFAAYNALLFRTFSYALIAIILDRSIGALRDALAESDMHRQLLQLEMAERERTQEQLLHSQKMDAIGRLAQGVAHDFNNVLNVILGFTRERYRMDEPEAQPNADTQALANSLRGVETAAKRAHDISRRLLNFSRNDATDIQTIDLVEAVRDMRLMLHQLFSSSVHLDIQVPDETVLIKFDASQFTLAILNIASNARDAMPSGGTFGMMVTRAGPATVELTLCDNGVGMSEEVRTRIFEPYFTTKPIDRGTGVGLTVAYNIVRSVGGYISVQSRIGNGTSFRIRLPVIA</sequence>
<dbReference type="SUPFAM" id="SSF55874">
    <property type="entry name" value="ATPase domain of HSP90 chaperone/DNA topoisomerase II/histidine kinase"/>
    <property type="match status" value="1"/>
</dbReference>
<organism evidence="11 12">
    <name type="scientific">Dyella halodurans</name>
    <dbReference type="NCBI Taxonomy" id="1920171"/>
    <lineage>
        <taxon>Bacteria</taxon>
        <taxon>Pseudomonadati</taxon>
        <taxon>Pseudomonadota</taxon>
        <taxon>Gammaproteobacteria</taxon>
        <taxon>Lysobacterales</taxon>
        <taxon>Rhodanobacteraceae</taxon>
        <taxon>Dyella</taxon>
    </lineage>
</organism>
<evidence type="ECO:0000256" key="8">
    <source>
        <dbReference type="ARBA" id="ARBA00023012"/>
    </source>
</evidence>
<keyword evidence="9" id="KW-0472">Membrane</keyword>
<dbReference type="PANTHER" id="PTHR43065:SF46">
    <property type="entry name" value="C4-DICARBOXYLATE TRANSPORT SENSOR PROTEIN DCTB"/>
    <property type="match status" value="1"/>
</dbReference>
<evidence type="ECO:0000256" key="9">
    <source>
        <dbReference type="SAM" id="Phobius"/>
    </source>
</evidence>
<evidence type="ECO:0000256" key="7">
    <source>
        <dbReference type="ARBA" id="ARBA00022840"/>
    </source>
</evidence>
<keyword evidence="3" id="KW-0597">Phosphoprotein</keyword>
<keyword evidence="6 11" id="KW-0418">Kinase</keyword>
<dbReference type="InterPro" id="IPR005467">
    <property type="entry name" value="His_kinase_dom"/>
</dbReference>
<dbReference type="Gene3D" id="3.30.565.10">
    <property type="entry name" value="Histidine kinase-like ATPase, C-terminal domain"/>
    <property type="match status" value="1"/>
</dbReference>
<dbReference type="Pfam" id="PF02518">
    <property type="entry name" value="HATPase_c"/>
    <property type="match status" value="1"/>
</dbReference>
<evidence type="ECO:0000256" key="5">
    <source>
        <dbReference type="ARBA" id="ARBA00022741"/>
    </source>
</evidence>
<dbReference type="PROSITE" id="PS50109">
    <property type="entry name" value="HIS_KIN"/>
    <property type="match status" value="1"/>
</dbReference>
<dbReference type="InterPro" id="IPR003594">
    <property type="entry name" value="HATPase_dom"/>
</dbReference>
<dbReference type="InterPro" id="IPR003661">
    <property type="entry name" value="HisK_dim/P_dom"/>
</dbReference>
<dbReference type="EC" id="2.7.13.3" evidence="2"/>
<dbReference type="InterPro" id="IPR004358">
    <property type="entry name" value="Sig_transdc_His_kin-like_C"/>
</dbReference>
<evidence type="ECO:0000256" key="2">
    <source>
        <dbReference type="ARBA" id="ARBA00012438"/>
    </source>
</evidence>
<evidence type="ECO:0000256" key="6">
    <source>
        <dbReference type="ARBA" id="ARBA00022777"/>
    </source>
</evidence>
<proteinExistence type="predicted"/>
<feature type="domain" description="Histidine kinase" evidence="10">
    <location>
        <begin position="243"/>
        <end position="459"/>
    </location>
</feature>
<keyword evidence="9" id="KW-1133">Transmembrane helix</keyword>
<keyword evidence="5" id="KW-0547">Nucleotide-binding</keyword>
<feature type="transmembrane region" description="Helical" evidence="9">
    <location>
        <begin position="126"/>
        <end position="154"/>
    </location>
</feature>
<feature type="transmembrane region" description="Helical" evidence="9">
    <location>
        <begin position="101"/>
        <end position="120"/>
    </location>
</feature>